<feature type="region of interest" description="Disordered" evidence="1">
    <location>
        <begin position="833"/>
        <end position="868"/>
    </location>
</feature>
<feature type="region of interest" description="Disordered" evidence="1">
    <location>
        <begin position="62"/>
        <end position="82"/>
    </location>
</feature>
<feature type="region of interest" description="Disordered" evidence="1">
    <location>
        <begin position="1"/>
        <end position="47"/>
    </location>
</feature>
<feature type="compositionally biased region" description="Acidic residues" evidence="1">
    <location>
        <begin position="844"/>
        <end position="853"/>
    </location>
</feature>
<sequence length="868" mass="96272">MSSNPDKVPWHIANPYYSAQENTTSQENAQDASREPEATSAGDAMESVVQQVIGDDVRRATNDAMEDEPGPLPTNSSGNVPRSGYPRGAQIVKSSASFNSPWVSEEKPARLMPDDEIHSSRIFELYKLHAVNFELRDGDTLVFVDYPNPTGRASSIADCYGTAYASRQFRVHSEKLLATGSSVFKDLLGPTRQFRTQRRRKVVNKLPDGVKYVLDLTPPSEGDELVFEMTELSLTPGITKWWMADQLHGVDSCLVNGHDDVCRCMRKKHGTADLDRTPCSTEAEPAECVNRLTQNMGTKIPPTAVALHCLKEAGKKLDFDIPHYRVIPDYCPVRHCNSIVRLLMLIEGHNVILDSASRVWTLLGISKIFDCPLVLRDKVIQWLMYGVNTRFIEVLPEEALRIGFALQLPDITQCAFRILVNELAIELAASHLFKKRRKSGVTVFGRKQGDVGDELDNLIQHAAQDFVDRVESQMEVYDEGYVCGNLQVEEWSRLMELDEALAKSDRGSAQSARTKVRGLMDVLNQDFRYSLRLISQGQQKHHDAAYRSIDEDRATYVAPEDFDYLETIFTTLNQTQRRLCAFFYHDLMYLCEGLLSSKGYDFSVVGPGPRAGDLVSSIRVDLAALHQEDPGVIPPSITAVHPVGCERFTAIHLFTYRQQLNKAIQPVAQWWYRHSIDPPPNITRHLLLTLGPNEFKYLPLWAGGNDDGTGGVFEAHVPSTDMGPNGPGPSFHTGMTIPSATSSVSGSLMEEIRNMNVKGSTTAGSVDVHDSISTVYRADQVIADDKSIATESFTSDSGHYAEARYREPADHQGTGKALDMLVDSSAEDVSVIGSTDTRTKDMTSDDWEVDDGSDSGSDTLSDSSMVMV</sequence>
<protein>
    <submittedName>
        <fullName evidence="2">Uncharacterized protein</fullName>
    </submittedName>
</protein>
<feature type="compositionally biased region" description="Low complexity" evidence="1">
    <location>
        <begin position="854"/>
        <end position="868"/>
    </location>
</feature>
<gene>
    <name evidence="2" type="ORF">NLU13_0600</name>
</gene>
<keyword evidence="3" id="KW-1185">Reference proteome</keyword>
<proteinExistence type="predicted"/>
<evidence type="ECO:0000313" key="3">
    <source>
        <dbReference type="Proteomes" id="UP001175261"/>
    </source>
</evidence>
<comment type="caution">
    <text evidence="2">The sequence shown here is derived from an EMBL/GenBank/DDBJ whole genome shotgun (WGS) entry which is preliminary data.</text>
</comment>
<reference evidence="2" key="1">
    <citation type="submission" date="2022-10" db="EMBL/GenBank/DDBJ databases">
        <title>Determination and structural analysis of whole genome sequence of Sarocladium strictum F4-1.</title>
        <authorList>
            <person name="Hu L."/>
            <person name="Jiang Y."/>
        </authorList>
    </citation>
    <scope>NUCLEOTIDE SEQUENCE</scope>
    <source>
        <strain evidence="2">F4-1</strain>
    </source>
</reference>
<dbReference type="AlphaFoldDB" id="A0AA39LBF3"/>
<dbReference type="Proteomes" id="UP001175261">
    <property type="component" value="Unassembled WGS sequence"/>
</dbReference>
<evidence type="ECO:0000313" key="2">
    <source>
        <dbReference type="EMBL" id="KAK0391098.1"/>
    </source>
</evidence>
<feature type="compositionally biased region" description="Polar residues" evidence="1">
    <location>
        <begin position="17"/>
        <end position="31"/>
    </location>
</feature>
<accession>A0AA39LBF3</accession>
<name>A0AA39LBF3_SARSR</name>
<organism evidence="2 3">
    <name type="scientific">Sarocladium strictum</name>
    <name type="common">Black bundle disease fungus</name>
    <name type="synonym">Acremonium strictum</name>
    <dbReference type="NCBI Taxonomy" id="5046"/>
    <lineage>
        <taxon>Eukaryota</taxon>
        <taxon>Fungi</taxon>
        <taxon>Dikarya</taxon>
        <taxon>Ascomycota</taxon>
        <taxon>Pezizomycotina</taxon>
        <taxon>Sordariomycetes</taxon>
        <taxon>Hypocreomycetidae</taxon>
        <taxon>Hypocreales</taxon>
        <taxon>Sarocladiaceae</taxon>
        <taxon>Sarocladium</taxon>
    </lineage>
</organism>
<evidence type="ECO:0000256" key="1">
    <source>
        <dbReference type="SAM" id="MobiDB-lite"/>
    </source>
</evidence>
<dbReference type="EMBL" id="JAPDFR010000001">
    <property type="protein sequence ID" value="KAK0391098.1"/>
    <property type="molecule type" value="Genomic_DNA"/>
</dbReference>